<evidence type="ECO:0008006" key="3">
    <source>
        <dbReference type="Google" id="ProtNLM"/>
    </source>
</evidence>
<dbReference type="AlphaFoldDB" id="A0A1Y2FH34"/>
<dbReference type="PANTHER" id="PTHR28015">
    <property type="entry name" value="ATP SYNTHASE ASSEMBLY FACTOR FMC1, MITOCHONDRIAL"/>
    <property type="match status" value="1"/>
</dbReference>
<evidence type="ECO:0000313" key="2">
    <source>
        <dbReference type="Proteomes" id="UP000193685"/>
    </source>
</evidence>
<dbReference type="GO" id="GO:0033615">
    <property type="term" value="P:mitochondrial proton-transporting ATP synthase complex assembly"/>
    <property type="evidence" value="ECO:0007669"/>
    <property type="project" value="InterPro"/>
</dbReference>
<reference evidence="1 2" key="1">
    <citation type="submission" date="2016-07" db="EMBL/GenBank/DDBJ databases">
        <title>Pervasive Adenine N6-methylation of Active Genes in Fungi.</title>
        <authorList>
            <consortium name="DOE Joint Genome Institute"/>
            <person name="Mondo S.J."/>
            <person name="Dannebaum R.O."/>
            <person name="Kuo R.C."/>
            <person name="Labutti K."/>
            <person name="Haridas S."/>
            <person name="Kuo A."/>
            <person name="Salamov A."/>
            <person name="Ahrendt S.R."/>
            <person name="Lipzen A."/>
            <person name="Sullivan W."/>
            <person name="Andreopoulos W.B."/>
            <person name="Clum A."/>
            <person name="Lindquist E."/>
            <person name="Daum C."/>
            <person name="Ramamoorthy G.K."/>
            <person name="Gryganskyi A."/>
            <person name="Culley D."/>
            <person name="Magnuson J.K."/>
            <person name="James T.Y."/>
            <person name="O'Malley M.A."/>
            <person name="Stajich J.E."/>
            <person name="Spatafora J.W."/>
            <person name="Visel A."/>
            <person name="Grigoriev I.V."/>
        </authorList>
    </citation>
    <scope>NUCLEOTIDE SEQUENCE [LARGE SCALE GENOMIC DNA]</scope>
    <source>
        <strain evidence="1 2">12-1054</strain>
    </source>
</reference>
<dbReference type="STRING" id="56484.A0A1Y2FH34"/>
<organism evidence="1 2">
    <name type="scientific">Protomyces lactucae-debilis</name>
    <dbReference type="NCBI Taxonomy" id="2754530"/>
    <lineage>
        <taxon>Eukaryota</taxon>
        <taxon>Fungi</taxon>
        <taxon>Dikarya</taxon>
        <taxon>Ascomycota</taxon>
        <taxon>Taphrinomycotina</taxon>
        <taxon>Taphrinomycetes</taxon>
        <taxon>Taphrinales</taxon>
        <taxon>Protomycetaceae</taxon>
        <taxon>Protomyces</taxon>
    </lineage>
</organism>
<accession>A0A1Y2FH34</accession>
<comment type="caution">
    <text evidence="1">The sequence shown here is derived from an EMBL/GenBank/DDBJ whole genome shotgun (WGS) entry which is preliminary data.</text>
</comment>
<sequence length="113" mass="12936">MASLQIRPTHIYRGLYREVRRVKAIGQGDSPDFAGMLRTGFTSAPATNQAHVKELHDASEILLFLRSQRKYTELLERYNPGATMTQAERNRLTARRVGLNLPKDNSDDFFNKK</sequence>
<proteinExistence type="predicted"/>
<dbReference type="OMA" id="NPGADMD"/>
<dbReference type="PANTHER" id="PTHR28015:SF1">
    <property type="entry name" value="ATP SYNTHASE ASSEMBLY FACTOR FMC1, MITOCHONDRIAL"/>
    <property type="match status" value="1"/>
</dbReference>
<evidence type="ECO:0000313" key="1">
    <source>
        <dbReference type="EMBL" id="ORY83261.1"/>
    </source>
</evidence>
<dbReference type="OrthoDB" id="15893at2759"/>
<protein>
    <recommendedName>
        <fullName evidence="3">Complex 1 LYR protein</fullName>
    </recommendedName>
</protein>
<dbReference type="RefSeq" id="XP_040725842.1">
    <property type="nucleotide sequence ID" value="XM_040871177.1"/>
</dbReference>
<dbReference type="Pfam" id="PF13233">
    <property type="entry name" value="Complex1_LYR_2"/>
    <property type="match status" value="1"/>
</dbReference>
<dbReference type="Proteomes" id="UP000193685">
    <property type="component" value="Unassembled WGS sequence"/>
</dbReference>
<keyword evidence="2" id="KW-1185">Reference proteome</keyword>
<dbReference type="EMBL" id="MCFI01000008">
    <property type="protein sequence ID" value="ORY83261.1"/>
    <property type="molecule type" value="Genomic_DNA"/>
</dbReference>
<name>A0A1Y2FH34_PROLT</name>
<dbReference type="GO" id="GO:0005759">
    <property type="term" value="C:mitochondrial matrix"/>
    <property type="evidence" value="ECO:0007669"/>
    <property type="project" value="TreeGrafter"/>
</dbReference>
<dbReference type="InterPro" id="IPR039196">
    <property type="entry name" value="Fmc1"/>
</dbReference>
<dbReference type="GeneID" id="63787776"/>
<gene>
    <name evidence="1" type="ORF">BCR37DRAFT_392596</name>
</gene>